<sequence length="151" mass="17064">KQAGLTVGIAVRTAQHYVEQYKDDGQMRLPRQTLVFGPSSVVNFKLFIVEVKKPGNFSNSRLETDLVKLGKEMQVVLDKLIKKKVESPEVVALLIGGIMEKMDQLQNPFKTYLKDCTKQSKGKKIKECRNFRRDACGGPVAVMKEKINDLH</sequence>
<name>A0A367JG63_RHIAZ</name>
<feature type="non-terminal residue" evidence="1">
    <location>
        <position position="1"/>
    </location>
</feature>
<reference evidence="1 2" key="1">
    <citation type="journal article" date="2018" name="G3 (Bethesda)">
        <title>Phylogenetic and Phylogenomic Definition of Rhizopus Species.</title>
        <authorList>
            <person name="Gryganskyi A.P."/>
            <person name="Golan J."/>
            <person name="Dolatabadi S."/>
            <person name="Mondo S."/>
            <person name="Robb S."/>
            <person name="Idnurm A."/>
            <person name="Muszewska A."/>
            <person name="Steczkiewicz K."/>
            <person name="Masonjones S."/>
            <person name="Liao H.L."/>
            <person name="Gajdeczka M.T."/>
            <person name="Anike F."/>
            <person name="Vuek A."/>
            <person name="Anishchenko I.M."/>
            <person name="Voigt K."/>
            <person name="de Hoog G.S."/>
            <person name="Smith M.E."/>
            <person name="Heitman J."/>
            <person name="Vilgalys R."/>
            <person name="Stajich J.E."/>
        </authorList>
    </citation>
    <scope>NUCLEOTIDE SEQUENCE [LARGE SCALE GENOMIC DNA]</scope>
    <source>
        <strain evidence="1 2">CBS 357.93</strain>
    </source>
</reference>
<evidence type="ECO:0000313" key="2">
    <source>
        <dbReference type="Proteomes" id="UP000252139"/>
    </source>
</evidence>
<dbReference type="Proteomes" id="UP000252139">
    <property type="component" value="Unassembled WGS sequence"/>
</dbReference>
<dbReference type="OrthoDB" id="2441332at2759"/>
<keyword evidence="2" id="KW-1185">Reference proteome</keyword>
<proteinExistence type="predicted"/>
<organism evidence="1 2">
    <name type="scientific">Rhizopus azygosporus</name>
    <name type="common">Rhizopus microsporus var. azygosporus</name>
    <dbReference type="NCBI Taxonomy" id="86630"/>
    <lineage>
        <taxon>Eukaryota</taxon>
        <taxon>Fungi</taxon>
        <taxon>Fungi incertae sedis</taxon>
        <taxon>Mucoromycota</taxon>
        <taxon>Mucoromycotina</taxon>
        <taxon>Mucoromycetes</taxon>
        <taxon>Mucorales</taxon>
        <taxon>Mucorineae</taxon>
        <taxon>Rhizopodaceae</taxon>
        <taxon>Rhizopus</taxon>
    </lineage>
</organism>
<comment type="caution">
    <text evidence="1">The sequence shown here is derived from an EMBL/GenBank/DDBJ whole genome shotgun (WGS) entry which is preliminary data.</text>
</comment>
<dbReference type="EMBL" id="PJQL01001389">
    <property type="protein sequence ID" value="RCH88876.1"/>
    <property type="molecule type" value="Genomic_DNA"/>
</dbReference>
<protein>
    <submittedName>
        <fullName evidence="1">Uncharacterized protein</fullName>
    </submittedName>
</protein>
<gene>
    <name evidence="1" type="ORF">CU097_002686</name>
</gene>
<evidence type="ECO:0000313" key="1">
    <source>
        <dbReference type="EMBL" id="RCH88876.1"/>
    </source>
</evidence>
<dbReference type="AlphaFoldDB" id="A0A367JG63"/>
<accession>A0A367JG63</accession>